<accession>A0ABT6L3F9</accession>
<dbReference type="EMBL" id="JARXVE010000007">
    <property type="protein sequence ID" value="MDH6197456.1"/>
    <property type="molecule type" value="Genomic_DNA"/>
</dbReference>
<evidence type="ECO:0000313" key="4">
    <source>
        <dbReference type="EMBL" id="MDH6197456.1"/>
    </source>
</evidence>
<reference evidence="4 5" key="1">
    <citation type="submission" date="2023-04" db="EMBL/GenBank/DDBJ databases">
        <title>Forest soil microbial communities from Buena Vista Peninsula, Colon Province, Panama.</title>
        <authorList>
            <person name="Bouskill N."/>
        </authorList>
    </citation>
    <scope>NUCLEOTIDE SEQUENCE [LARGE SCALE GENOMIC DNA]</scope>
    <source>
        <strain evidence="4 5">AC80</strain>
    </source>
</reference>
<feature type="region of interest" description="Disordered" evidence="1">
    <location>
        <begin position="264"/>
        <end position="287"/>
    </location>
</feature>
<sequence>MTITDAPPSSAPSLSTGGRRTIRVVLVAAAAVLVAGSIAGMGATAWGISKFRVVADTKSLPAAMRTLTIDTGSVPVAIRITTDRAATTPQVALHLVNTIRDDADPLTLAGEPADARVTVNVGSARVLPWGGAGELTVTLPPDVARHLSVTTRQETGVLLAQADLDELIAHTTYGPVLLSAAARRIAIDTDNGDVITREPISVTESFRANTAHGDVRIDFKDAAPRTVQAVSGDGDVSIALPGPGPYLLQTQAAGSTSVRVPQTSSARDAASEVTARSHNGDVVIATR</sequence>
<organism evidence="4 5">
    <name type="scientific">Mycolicibacterium frederiksbergense</name>
    <dbReference type="NCBI Taxonomy" id="117567"/>
    <lineage>
        <taxon>Bacteria</taxon>
        <taxon>Bacillati</taxon>
        <taxon>Actinomycetota</taxon>
        <taxon>Actinomycetes</taxon>
        <taxon>Mycobacteriales</taxon>
        <taxon>Mycobacteriaceae</taxon>
        <taxon>Mycolicibacterium</taxon>
    </lineage>
</organism>
<feature type="domain" description="DUF4097" evidence="3">
    <location>
        <begin position="66"/>
        <end position="284"/>
    </location>
</feature>
<dbReference type="Proteomes" id="UP001160130">
    <property type="component" value="Unassembled WGS sequence"/>
</dbReference>
<gene>
    <name evidence="4" type="ORF">M2272_004111</name>
</gene>
<keyword evidence="2" id="KW-1133">Transmembrane helix</keyword>
<comment type="caution">
    <text evidence="4">The sequence shown here is derived from an EMBL/GenBank/DDBJ whole genome shotgun (WGS) entry which is preliminary data.</text>
</comment>
<evidence type="ECO:0000313" key="5">
    <source>
        <dbReference type="Proteomes" id="UP001160130"/>
    </source>
</evidence>
<dbReference type="InterPro" id="IPR025164">
    <property type="entry name" value="Toastrack_DUF4097"/>
</dbReference>
<evidence type="ECO:0000256" key="2">
    <source>
        <dbReference type="SAM" id="Phobius"/>
    </source>
</evidence>
<name>A0ABT6L3F9_9MYCO</name>
<evidence type="ECO:0000256" key="1">
    <source>
        <dbReference type="SAM" id="MobiDB-lite"/>
    </source>
</evidence>
<evidence type="ECO:0000259" key="3">
    <source>
        <dbReference type="Pfam" id="PF13349"/>
    </source>
</evidence>
<dbReference type="Pfam" id="PF13349">
    <property type="entry name" value="DUF4097"/>
    <property type="match status" value="1"/>
</dbReference>
<proteinExistence type="predicted"/>
<keyword evidence="2" id="KW-0472">Membrane</keyword>
<feature type="transmembrane region" description="Helical" evidence="2">
    <location>
        <begin position="24"/>
        <end position="48"/>
    </location>
</feature>
<protein>
    <recommendedName>
        <fullName evidence="3">DUF4097 domain-containing protein</fullName>
    </recommendedName>
</protein>
<dbReference type="RefSeq" id="WP_280834060.1">
    <property type="nucleotide sequence ID" value="NZ_JARXVE010000007.1"/>
</dbReference>
<keyword evidence="2" id="KW-0812">Transmembrane</keyword>
<keyword evidence="5" id="KW-1185">Reference proteome</keyword>